<dbReference type="PANTHER" id="PTHR13812:SF19">
    <property type="entry name" value="KETIMINE REDUCTASE MU-CRYSTALLIN"/>
    <property type="match status" value="1"/>
</dbReference>
<protein>
    <submittedName>
        <fullName evidence="1">Ornithine cyclodeaminase</fullName>
        <ecNumber evidence="1">4.3.1.12</ecNumber>
    </submittedName>
</protein>
<dbReference type="PIRSF" id="PIRSF001439">
    <property type="entry name" value="CryM"/>
    <property type="match status" value="1"/>
</dbReference>
<dbReference type="GO" id="GO:0008473">
    <property type="term" value="F:ornithine cyclodeaminase activity"/>
    <property type="evidence" value="ECO:0007669"/>
    <property type="project" value="UniProtKB-EC"/>
</dbReference>
<dbReference type="InterPro" id="IPR023401">
    <property type="entry name" value="ODC_N"/>
</dbReference>
<keyword evidence="1" id="KW-0456">Lyase</keyword>
<keyword evidence="2" id="KW-1185">Reference proteome</keyword>
<sequence length="308" mass="31911">MTIPFFDAEATAALTPFPALVDALAQACRDAARGEIASPARLVVPLNEGGIMLSMPAAARDLAIHKLVTVCPANRGRALPTIHGHVSVCDADTGEALLTLDGPTVTGRRTAAVTLLALRTFLPAAPREVLLIGTGTQAAYHADALAAVYPGARVSVRGSSLERAQAFCARHGRAEIEMRPQEGTAIAQEVDVVIALTTSRSPVYDEPARPGRLVIGVGAFTPEMAEIGPRTLEGSALYVDDPAGAPHEAGDFIQAGVDWTRVAALADVLARGENAARGAMPVVFKSVGCAAWDLAACRVARARRAGGA</sequence>
<name>A0A2N7VY62_9BURK</name>
<dbReference type="InterPro" id="IPR036291">
    <property type="entry name" value="NAD(P)-bd_dom_sf"/>
</dbReference>
<dbReference type="RefSeq" id="WP_102644497.1">
    <property type="nucleotide sequence ID" value="NZ_PNYA01000004.1"/>
</dbReference>
<dbReference type="GO" id="GO:0005737">
    <property type="term" value="C:cytoplasm"/>
    <property type="evidence" value="ECO:0007669"/>
    <property type="project" value="TreeGrafter"/>
</dbReference>
<dbReference type="SUPFAM" id="SSF51735">
    <property type="entry name" value="NAD(P)-binding Rossmann-fold domains"/>
    <property type="match status" value="1"/>
</dbReference>
<organism evidence="1 2">
    <name type="scientific">Trinickia dabaoshanensis</name>
    <dbReference type="NCBI Taxonomy" id="564714"/>
    <lineage>
        <taxon>Bacteria</taxon>
        <taxon>Pseudomonadati</taxon>
        <taxon>Pseudomonadota</taxon>
        <taxon>Betaproteobacteria</taxon>
        <taxon>Burkholderiales</taxon>
        <taxon>Burkholderiaceae</taxon>
        <taxon>Trinickia</taxon>
    </lineage>
</organism>
<dbReference type="InterPro" id="IPR053444">
    <property type="entry name" value="Pyr2C_reductase-like"/>
</dbReference>
<dbReference type="Gene3D" id="3.40.50.720">
    <property type="entry name" value="NAD(P)-binding Rossmann-like Domain"/>
    <property type="match status" value="1"/>
</dbReference>
<dbReference type="NCBIfam" id="NF045512">
    <property type="entry name" value="PyrPipCarbRedLhpI"/>
    <property type="match status" value="1"/>
</dbReference>
<dbReference type="EMBL" id="PNYA01000004">
    <property type="protein sequence ID" value="PMS22097.1"/>
    <property type="molecule type" value="Genomic_DNA"/>
</dbReference>
<evidence type="ECO:0000313" key="1">
    <source>
        <dbReference type="EMBL" id="PMS22097.1"/>
    </source>
</evidence>
<dbReference type="Pfam" id="PF02423">
    <property type="entry name" value="OCD_Mu_crystall"/>
    <property type="match status" value="1"/>
</dbReference>
<dbReference type="Gene3D" id="3.30.1780.10">
    <property type="entry name" value="ornithine cyclodeaminase, domain 1"/>
    <property type="match status" value="1"/>
</dbReference>
<dbReference type="AlphaFoldDB" id="A0A2N7VY62"/>
<accession>A0A2N7VY62</accession>
<proteinExistence type="predicted"/>
<evidence type="ECO:0000313" key="2">
    <source>
        <dbReference type="Proteomes" id="UP000235616"/>
    </source>
</evidence>
<dbReference type="NCBIfam" id="NF005603">
    <property type="entry name" value="PRK07340.1"/>
    <property type="match status" value="1"/>
</dbReference>
<dbReference type="Proteomes" id="UP000235616">
    <property type="component" value="Unassembled WGS sequence"/>
</dbReference>
<dbReference type="EC" id="4.3.1.12" evidence="1"/>
<dbReference type="PANTHER" id="PTHR13812">
    <property type="entry name" value="KETIMINE REDUCTASE MU-CRYSTALLIN"/>
    <property type="match status" value="1"/>
</dbReference>
<dbReference type="InterPro" id="IPR003462">
    <property type="entry name" value="ODC_Mu_crystall"/>
</dbReference>
<dbReference type="OrthoDB" id="5293744at2"/>
<reference evidence="1 2" key="1">
    <citation type="submission" date="2018-01" db="EMBL/GenBank/DDBJ databases">
        <title>Whole genome analyses suggest that Burkholderia sensu lato contains two further novel genera in the rhizoxinica-symbiotica group Mycetohabitans gen. nov., and Trinickia gen. nov.: implications for the evolution of diazotrophy and nodulation in the Burkholderiaceae.</title>
        <authorList>
            <person name="Estrada-de los Santos P."/>
            <person name="Palmer M."/>
            <person name="Chavez-Ramirez B."/>
            <person name="Beukes C."/>
            <person name="Steenkamp E.T."/>
            <person name="Hirsch A.M."/>
            <person name="Manyaka P."/>
            <person name="Maluk M."/>
            <person name="Lafos M."/>
            <person name="Crook M."/>
            <person name="Gross E."/>
            <person name="Simon M.F."/>
            <person name="Bueno dos Reis Junior F."/>
            <person name="Poole P.S."/>
            <person name="Venter S.N."/>
            <person name="James E.K."/>
        </authorList>
    </citation>
    <scope>NUCLEOTIDE SEQUENCE [LARGE SCALE GENOMIC DNA]</scope>
    <source>
        <strain evidence="1 2">GIMN1.004</strain>
    </source>
</reference>
<comment type="caution">
    <text evidence="1">The sequence shown here is derived from an EMBL/GenBank/DDBJ whole genome shotgun (WGS) entry which is preliminary data.</text>
</comment>
<gene>
    <name evidence="1" type="ORF">C0Z18_06165</name>
</gene>